<evidence type="ECO:0000256" key="3">
    <source>
        <dbReference type="RuleBase" id="RU000411"/>
    </source>
</evidence>
<dbReference type="InterPro" id="IPR023796">
    <property type="entry name" value="Serpin_dom"/>
</dbReference>
<feature type="domain" description="Serpin" evidence="6">
    <location>
        <begin position="43"/>
        <end position="494"/>
    </location>
</feature>
<accession>A0A8I6TEY9</accession>
<keyword evidence="1" id="KW-0646">Protease inhibitor</keyword>
<evidence type="ECO:0000256" key="4">
    <source>
        <dbReference type="SAM" id="MobiDB-lite"/>
    </source>
</evidence>
<name>A0A8I6TEY9_CIMLE</name>
<feature type="chain" id="PRO_5035212945" description="Serpin domain-containing protein" evidence="5">
    <location>
        <begin position="22"/>
        <end position="501"/>
    </location>
</feature>
<evidence type="ECO:0000256" key="1">
    <source>
        <dbReference type="ARBA" id="ARBA00022690"/>
    </source>
</evidence>
<dbReference type="Pfam" id="PF00079">
    <property type="entry name" value="Serpin"/>
    <property type="match status" value="2"/>
</dbReference>
<dbReference type="GeneID" id="106667505"/>
<dbReference type="GO" id="GO:0004867">
    <property type="term" value="F:serine-type endopeptidase inhibitor activity"/>
    <property type="evidence" value="ECO:0007669"/>
    <property type="project" value="UniProtKB-KW"/>
</dbReference>
<dbReference type="Gene3D" id="2.30.39.10">
    <property type="entry name" value="Alpha-1-antitrypsin, domain 1"/>
    <property type="match status" value="2"/>
</dbReference>
<keyword evidence="2" id="KW-0722">Serine protease inhibitor</keyword>
<dbReference type="KEGG" id="clec:106667505"/>
<dbReference type="InterPro" id="IPR023795">
    <property type="entry name" value="Serpin_CS"/>
</dbReference>
<dbReference type="AlphaFoldDB" id="A0A8I6TEY9"/>
<evidence type="ECO:0000313" key="7">
    <source>
        <dbReference type="EnsemblMetazoa" id="XP_014250957.1"/>
    </source>
</evidence>
<dbReference type="CDD" id="cd00172">
    <property type="entry name" value="serpin"/>
    <property type="match status" value="1"/>
</dbReference>
<proteinExistence type="inferred from homology"/>
<dbReference type="InterPro" id="IPR036186">
    <property type="entry name" value="Serpin_sf"/>
</dbReference>
<dbReference type="GO" id="GO:0005615">
    <property type="term" value="C:extracellular space"/>
    <property type="evidence" value="ECO:0007669"/>
    <property type="project" value="InterPro"/>
</dbReference>
<protein>
    <recommendedName>
        <fullName evidence="6">Serpin domain-containing protein</fullName>
    </recommendedName>
</protein>
<comment type="similarity">
    <text evidence="3">Belongs to the serpin family.</text>
</comment>
<feature type="compositionally biased region" description="Basic and acidic residues" evidence="4">
    <location>
        <begin position="195"/>
        <end position="211"/>
    </location>
</feature>
<dbReference type="PANTHER" id="PTHR11461:SF292">
    <property type="entry name" value="SERPIN 100A"/>
    <property type="match status" value="1"/>
</dbReference>
<keyword evidence="5" id="KW-0732">Signal</keyword>
<dbReference type="OrthoDB" id="10063692at2759"/>
<sequence>MRYFSSGVVIFILCSLGLTRGRSWRKKEPGLSFVGEGTNDLSTSILQSEAENNTNLVFSPFGYSAILAVLAEGARSNTRNELVTALKLPEDTFAVRNTYKTVLSNMQDHGVLNKPEFKNWFYVYQNYSVLQAYKSILDENYFTQVKQIATDFNYSAEENQSKPEESSELVSEKGGVDKPLKTDKENTEGQTTTEAVRESEKPLGLEGEKTSNSENNNANHTKTKEVKGNEAVMEDIIARAIKSEMQVEKEMLTALSANRLSTVQETETGEEKSTSRMIIFNALYFRGNWSVPFKAENEKLSTFYKSETEKKQTKFICSEEQFEYGQVPDLDACAVELPYQGGKYSLLLVTPNSRNGLSKLVSNLSGYSLADIGKHLTKKSVNVCIPSFKFYSITRPKAALMKCGIKDIFSEAADLSGISGTKGLYLDDLVQLVTLEVSESSGNYNFLTSSSAEELRQIETRSSVEKFSADRPFLFFLRDRVDNLVVVAGKVHDPVAPDEEA</sequence>
<dbReference type="InterPro" id="IPR042185">
    <property type="entry name" value="Serpin_sf_2"/>
</dbReference>
<evidence type="ECO:0000256" key="2">
    <source>
        <dbReference type="ARBA" id="ARBA00022900"/>
    </source>
</evidence>
<dbReference type="InterPro" id="IPR042178">
    <property type="entry name" value="Serpin_sf_1"/>
</dbReference>
<dbReference type="InterPro" id="IPR000215">
    <property type="entry name" value="Serpin_fam"/>
</dbReference>
<dbReference type="PROSITE" id="PS00284">
    <property type="entry name" value="SERPIN"/>
    <property type="match status" value="1"/>
</dbReference>
<dbReference type="Gene3D" id="3.30.497.10">
    <property type="entry name" value="Antithrombin, subunit I, domain 2"/>
    <property type="match status" value="2"/>
</dbReference>
<evidence type="ECO:0000256" key="5">
    <source>
        <dbReference type="SAM" id="SignalP"/>
    </source>
</evidence>
<evidence type="ECO:0000259" key="6">
    <source>
        <dbReference type="SMART" id="SM00093"/>
    </source>
</evidence>
<dbReference type="RefSeq" id="XP_014250957.1">
    <property type="nucleotide sequence ID" value="XM_014395471.2"/>
</dbReference>
<dbReference type="EnsemblMetazoa" id="XM_014395471.2">
    <property type="protein sequence ID" value="XP_014250957.1"/>
    <property type="gene ID" value="LOC106667505"/>
</dbReference>
<dbReference type="Proteomes" id="UP000494040">
    <property type="component" value="Unassembled WGS sequence"/>
</dbReference>
<dbReference type="SUPFAM" id="SSF56574">
    <property type="entry name" value="Serpins"/>
    <property type="match status" value="1"/>
</dbReference>
<organism evidence="7 8">
    <name type="scientific">Cimex lectularius</name>
    <name type="common">Bed bug</name>
    <name type="synonym">Acanthia lectularia</name>
    <dbReference type="NCBI Taxonomy" id="79782"/>
    <lineage>
        <taxon>Eukaryota</taxon>
        <taxon>Metazoa</taxon>
        <taxon>Ecdysozoa</taxon>
        <taxon>Arthropoda</taxon>
        <taxon>Hexapoda</taxon>
        <taxon>Insecta</taxon>
        <taxon>Pterygota</taxon>
        <taxon>Neoptera</taxon>
        <taxon>Paraneoptera</taxon>
        <taxon>Hemiptera</taxon>
        <taxon>Heteroptera</taxon>
        <taxon>Panheteroptera</taxon>
        <taxon>Cimicomorpha</taxon>
        <taxon>Cimicidae</taxon>
        <taxon>Cimex</taxon>
    </lineage>
</organism>
<feature type="region of interest" description="Disordered" evidence="4">
    <location>
        <begin position="156"/>
        <end position="224"/>
    </location>
</feature>
<dbReference type="PANTHER" id="PTHR11461">
    <property type="entry name" value="SERINE PROTEASE INHIBITOR, SERPIN"/>
    <property type="match status" value="1"/>
</dbReference>
<feature type="compositionally biased region" description="Basic and acidic residues" evidence="4">
    <location>
        <begin position="159"/>
        <end position="187"/>
    </location>
</feature>
<evidence type="ECO:0000313" key="8">
    <source>
        <dbReference type="Proteomes" id="UP000494040"/>
    </source>
</evidence>
<dbReference type="SMART" id="SM00093">
    <property type="entry name" value="SERPIN"/>
    <property type="match status" value="1"/>
</dbReference>
<feature type="signal peptide" evidence="5">
    <location>
        <begin position="1"/>
        <end position="21"/>
    </location>
</feature>
<keyword evidence="8" id="KW-1185">Reference proteome</keyword>
<reference evidence="7" key="1">
    <citation type="submission" date="2022-01" db="UniProtKB">
        <authorList>
            <consortium name="EnsemblMetazoa"/>
        </authorList>
    </citation>
    <scope>IDENTIFICATION</scope>
</reference>
<dbReference type="OMA" id="EFFFMTN"/>